<sequence length="342" mass="34513">MSGKPAARVGDTILCSLPQVLPAVPPIPHAPPPGLPIILPGALTVWIGGRPAARMGDMSLCLTPIPVPNPILRGAFPVPIMNMPAARMSDQGTHPGSVIMPPCCPTVLIGLSGVTGNPRLGNQACQNMAAGRNPAPGSNDSGGNPIASNTPGQSYNNCGIESSRQIVQQATGSNPGQEAMMNTAIANNNASQPAIGSAGSGGPVTAANQAWYSGGTTSGQQVSILGNNGVPSSRIAPTSTGLQLSQFETALSQSRGVIANGDVAGLPGWGTQTGAHAVLVTGYEYDDDGNITHVIYNDTGIGACNQRATAAQFQNFLTIGANNAVANGFSPNGAAVTNNPIW</sequence>
<dbReference type="InterPro" id="IPR008727">
    <property type="entry name" value="PAAR_motif"/>
</dbReference>
<protein>
    <submittedName>
        <fullName evidence="2">PAAR motif protein</fullName>
    </submittedName>
</protein>
<organism evidence="2 3">
    <name type="scientific">Candidatus Thiodiazotropha endolucinida</name>
    <dbReference type="NCBI Taxonomy" id="1655433"/>
    <lineage>
        <taxon>Bacteria</taxon>
        <taxon>Pseudomonadati</taxon>
        <taxon>Pseudomonadota</taxon>
        <taxon>Gammaproteobacteria</taxon>
        <taxon>Chromatiales</taxon>
        <taxon>Sedimenticolaceae</taxon>
        <taxon>Candidatus Thiodiazotropha</taxon>
    </lineage>
</organism>
<feature type="region of interest" description="Disordered" evidence="1">
    <location>
        <begin position="128"/>
        <end position="158"/>
    </location>
</feature>
<dbReference type="AlphaFoldDB" id="A0A7Z1AFI6"/>
<accession>A0A7Z1AFI6</accession>
<evidence type="ECO:0000256" key="1">
    <source>
        <dbReference type="SAM" id="MobiDB-lite"/>
    </source>
</evidence>
<keyword evidence="3" id="KW-1185">Reference proteome</keyword>
<comment type="caution">
    <text evidence="2">The sequence shown here is derived from an EMBL/GenBank/DDBJ whole genome shotgun (WGS) entry which is preliminary data.</text>
</comment>
<dbReference type="EMBL" id="MARB01000014">
    <property type="protein sequence ID" value="ODJ87174.1"/>
    <property type="molecule type" value="Genomic_DNA"/>
</dbReference>
<dbReference type="Gene3D" id="2.60.200.60">
    <property type="match status" value="1"/>
</dbReference>
<feature type="compositionally biased region" description="Polar residues" evidence="1">
    <location>
        <begin position="136"/>
        <end position="158"/>
    </location>
</feature>
<gene>
    <name evidence="2" type="ORF">CODIS_26910</name>
</gene>
<proteinExistence type="predicted"/>
<evidence type="ECO:0000313" key="3">
    <source>
        <dbReference type="Proteomes" id="UP000094769"/>
    </source>
</evidence>
<dbReference type="RefSeq" id="WP_083220749.1">
    <property type="nucleotide sequence ID" value="NZ_MARB01000014.1"/>
</dbReference>
<reference evidence="2 3" key="1">
    <citation type="submission" date="2016-06" db="EMBL/GenBank/DDBJ databases">
        <title>Genome sequence of endosymbiont of Candidatus Endolucinida thiodiazotropha.</title>
        <authorList>
            <person name="Poehlein A."/>
            <person name="Koenig S."/>
            <person name="Heiden S.E."/>
            <person name="Thuermer A."/>
            <person name="Voget S."/>
            <person name="Daniel R."/>
            <person name="Markert S."/>
            <person name="Gros O."/>
            <person name="Schweder T."/>
        </authorList>
    </citation>
    <scope>NUCLEOTIDE SEQUENCE [LARGE SCALE GENOMIC DNA]</scope>
    <source>
        <strain evidence="2 3">COS</strain>
    </source>
</reference>
<name>A0A7Z1AFI6_9GAMM</name>
<dbReference type="Pfam" id="PF05488">
    <property type="entry name" value="PAAR_motif"/>
    <property type="match status" value="1"/>
</dbReference>
<dbReference type="Proteomes" id="UP000094769">
    <property type="component" value="Unassembled WGS sequence"/>
</dbReference>
<dbReference type="OrthoDB" id="9807902at2"/>
<evidence type="ECO:0000313" key="2">
    <source>
        <dbReference type="EMBL" id="ODJ87174.1"/>
    </source>
</evidence>